<keyword evidence="1" id="KW-0732">Signal</keyword>
<dbReference type="STRING" id="288992.SAMN04488522_101165"/>
<dbReference type="AlphaFoldDB" id="A0A1M4TED8"/>
<proteinExistence type="predicted"/>
<feature type="chain" id="PRO_5012680013" description="Outer membrane protein beta-barrel domain-containing protein" evidence="1">
    <location>
        <begin position="21"/>
        <end position="175"/>
    </location>
</feature>
<evidence type="ECO:0000256" key="1">
    <source>
        <dbReference type="SAM" id="SignalP"/>
    </source>
</evidence>
<feature type="signal peptide" evidence="1">
    <location>
        <begin position="1"/>
        <end position="20"/>
    </location>
</feature>
<evidence type="ECO:0000313" key="2">
    <source>
        <dbReference type="EMBL" id="SHE42647.1"/>
    </source>
</evidence>
<keyword evidence="3" id="KW-1185">Reference proteome</keyword>
<accession>A0A1M4TED8</accession>
<organism evidence="2 3">
    <name type="scientific">Pedobacter caeni</name>
    <dbReference type="NCBI Taxonomy" id="288992"/>
    <lineage>
        <taxon>Bacteria</taxon>
        <taxon>Pseudomonadati</taxon>
        <taxon>Bacteroidota</taxon>
        <taxon>Sphingobacteriia</taxon>
        <taxon>Sphingobacteriales</taxon>
        <taxon>Sphingobacteriaceae</taxon>
        <taxon>Pedobacter</taxon>
    </lineage>
</organism>
<dbReference type="Proteomes" id="UP000184287">
    <property type="component" value="Unassembled WGS sequence"/>
</dbReference>
<evidence type="ECO:0008006" key="4">
    <source>
        <dbReference type="Google" id="ProtNLM"/>
    </source>
</evidence>
<protein>
    <recommendedName>
        <fullName evidence="4">Outer membrane protein beta-barrel domain-containing protein</fullName>
    </recommendedName>
</protein>
<dbReference type="EMBL" id="FQUQ01000001">
    <property type="protein sequence ID" value="SHE42647.1"/>
    <property type="molecule type" value="Genomic_DNA"/>
</dbReference>
<gene>
    <name evidence="2" type="ORF">SAMN04488522_101165</name>
</gene>
<evidence type="ECO:0000313" key="3">
    <source>
        <dbReference type="Proteomes" id="UP000184287"/>
    </source>
</evidence>
<name>A0A1M4TED8_9SPHI</name>
<reference evidence="3" key="1">
    <citation type="submission" date="2016-11" db="EMBL/GenBank/DDBJ databases">
        <authorList>
            <person name="Varghese N."/>
            <person name="Submissions S."/>
        </authorList>
    </citation>
    <scope>NUCLEOTIDE SEQUENCE [LARGE SCALE GENOMIC DNA]</scope>
    <source>
        <strain evidence="3">DSM 16990</strain>
    </source>
</reference>
<sequence>MFIRFIISNALALAITTVLQSPTKTQQITQNQPFPKITGYFSMLHPIGSWDKKGFHDNFSDTYTLVFPFGINILKSDKFGISFEIAPNLRTEHHISKVSSVLFHPGALFRFKHGFTFIGRMAFETNGRYGLTPVFNQVIKKGKDAGLYLAIPFPLRFGNDQPASVATGIQVGVSF</sequence>